<organism evidence="1 2">
    <name type="scientific">Bacillus chungangensis</name>
    <dbReference type="NCBI Taxonomy" id="587633"/>
    <lineage>
        <taxon>Bacteria</taxon>
        <taxon>Bacillati</taxon>
        <taxon>Bacillota</taxon>
        <taxon>Bacilli</taxon>
        <taxon>Bacillales</taxon>
        <taxon>Bacillaceae</taxon>
        <taxon>Bacillus</taxon>
    </lineage>
</organism>
<gene>
    <name evidence="1" type="ORF">J2S08_003041</name>
</gene>
<evidence type="ECO:0000313" key="1">
    <source>
        <dbReference type="EMBL" id="MDQ0177162.1"/>
    </source>
</evidence>
<name>A0ABT9WVC2_9BACI</name>
<accession>A0ABT9WVC2</accession>
<protein>
    <recommendedName>
        <fullName evidence="3">Phr family secreted Rap phosphatase inhibitor</fullName>
    </recommendedName>
</protein>
<evidence type="ECO:0008006" key="3">
    <source>
        <dbReference type="Google" id="ProtNLM"/>
    </source>
</evidence>
<sequence length="51" mass="5509">MKKLKMLAVGVMAVGVFVFGSMNIKESDHINLASHGNGFSFLSSMNGTYNK</sequence>
<comment type="caution">
    <text evidence="1">The sequence shown here is derived from an EMBL/GenBank/DDBJ whole genome shotgun (WGS) entry which is preliminary data.</text>
</comment>
<reference evidence="1 2" key="1">
    <citation type="submission" date="2023-07" db="EMBL/GenBank/DDBJ databases">
        <title>Genomic Encyclopedia of Type Strains, Phase IV (KMG-IV): sequencing the most valuable type-strain genomes for metagenomic binning, comparative biology and taxonomic classification.</title>
        <authorList>
            <person name="Goeker M."/>
        </authorList>
    </citation>
    <scope>NUCLEOTIDE SEQUENCE [LARGE SCALE GENOMIC DNA]</scope>
    <source>
        <strain evidence="1 2">DSM 23837</strain>
    </source>
</reference>
<evidence type="ECO:0000313" key="2">
    <source>
        <dbReference type="Proteomes" id="UP001223586"/>
    </source>
</evidence>
<dbReference type="Proteomes" id="UP001223586">
    <property type="component" value="Unassembled WGS sequence"/>
</dbReference>
<proteinExistence type="predicted"/>
<keyword evidence="2" id="KW-1185">Reference proteome</keyword>
<dbReference type="EMBL" id="JAUSTT010000019">
    <property type="protein sequence ID" value="MDQ0177162.1"/>
    <property type="molecule type" value="Genomic_DNA"/>
</dbReference>
<dbReference type="RefSeq" id="WP_307230922.1">
    <property type="nucleotide sequence ID" value="NZ_JAUSTT010000019.1"/>
</dbReference>